<feature type="region of interest" description="Disordered" evidence="2">
    <location>
        <begin position="289"/>
        <end position="353"/>
    </location>
</feature>
<name>D3BCN9_HETP5</name>
<dbReference type="GO" id="GO:0005737">
    <property type="term" value="C:cytoplasm"/>
    <property type="evidence" value="ECO:0007669"/>
    <property type="project" value="TreeGrafter"/>
</dbReference>
<dbReference type="PANTHER" id="PTHR12673">
    <property type="entry name" value="FACIOGENITAL DYSPLASIA PROTEIN"/>
    <property type="match status" value="1"/>
</dbReference>
<dbReference type="InterPro" id="IPR035899">
    <property type="entry name" value="DBL_dom_sf"/>
</dbReference>
<feature type="region of interest" description="Disordered" evidence="2">
    <location>
        <begin position="1"/>
        <end position="117"/>
    </location>
</feature>
<dbReference type="GO" id="GO:0005085">
    <property type="term" value="F:guanyl-nucleotide exchange factor activity"/>
    <property type="evidence" value="ECO:0007669"/>
    <property type="project" value="InterPro"/>
</dbReference>
<feature type="compositionally biased region" description="Pro residues" evidence="2">
    <location>
        <begin position="96"/>
        <end position="105"/>
    </location>
</feature>
<dbReference type="CDD" id="cd00160">
    <property type="entry name" value="RhoGEF"/>
    <property type="match status" value="1"/>
</dbReference>
<evidence type="ECO:0000259" key="3">
    <source>
        <dbReference type="PROSITE" id="PS50003"/>
    </source>
</evidence>
<evidence type="ECO:0000256" key="2">
    <source>
        <dbReference type="SAM" id="MobiDB-lite"/>
    </source>
</evidence>
<dbReference type="InterPro" id="IPR055251">
    <property type="entry name" value="SOS1_NGEF_PH"/>
</dbReference>
<dbReference type="SUPFAM" id="SSF48065">
    <property type="entry name" value="DBL homology domain (DH-domain)"/>
    <property type="match status" value="1"/>
</dbReference>
<dbReference type="InterPro" id="IPR011009">
    <property type="entry name" value="Kinase-like_dom_sf"/>
</dbReference>
<evidence type="ECO:0000259" key="4">
    <source>
        <dbReference type="PROSITE" id="PS50010"/>
    </source>
</evidence>
<feature type="domain" description="PH" evidence="3">
    <location>
        <begin position="608"/>
        <end position="749"/>
    </location>
</feature>
<keyword evidence="1" id="KW-0175">Coiled coil</keyword>
<dbReference type="Proteomes" id="UP000001396">
    <property type="component" value="Unassembled WGS sequence"/>
</dbReference>
<feature type="compositionally biased region" description="Low complexity" evidence="2">
    <location>
        <begin position="197"/>
        <end position="211"/>
    </location>
</feature>
<protein>
    <submittedName>
        <fullName evidence="5">Uncharacterized protein</fullName>
    </submittedName>
</protein>
<dbReference type="InterPro" id="IPR051092">
    <property type="entry name" value="FYVE_RhoGEF_PH"/>
</dbReference>
<gene>
    <name evidence="5" type="primary">kxcB</name>
    <name evidence="5" type="ORF">PPL_06265</name>
</gene>
<evidence type="ECO:0000313" key="6">
    <source>
        <dbReference type="Proteomes" id="UP000001396"/>
    </source>
</evidence>
<accession>D3BCN9</accession>
<reference evidence="5 6" key="1">
    <citation type="journal article" date="2011" name="Genome Res.">
        <title>Phylogeny-wide analysis of social amoeba genomes highlights ancient origins for complex intercellular communication.</title>
        <authorList>
            <person name="Heidel A.J."/>
            <person name="Lawal H.M."/>
            <person name="Felder M."/>
            <person name="Schilde C."/>
            <person name="Helps N.R."/>
            <person name="Tunggal B."/>
            <person name="Rivero F."/>
            <person name="John U."/>
            <person name="Schleicher M."/>
            <person name="Eichinger L."/>
            <person name="Platzer M."/>
            <person name="Noegel A.A."/>
            <person name="Schaap P."/>
            <person name="Gloeckner G."/>
        </authorList>
    </citation>
    <scope>NUCLEOTIDE SEQUENCE [LARGE SCALE GENOMIC DNA]</scope>
    <source>
        <strain evidence="6">ATCC 26659 / Pp 5 / PN500</strain>
    </source>
</reference>
<evidence type="ECO:0000313" key="5">
    <source>
        <dbReference type="EMBL" id="EFA80681.1"/>
    </source>
</evidence>
<dbReference type="Pfam" id="PF22697">
    <property type="entry name" value="SOS1_NGEF_PH"/>
    <property type="match status" value="1"/>
</dbReference>
<proteinExistence type="predicted"/>
<dbReference type="InterPro" id="IPR001849">
    <property type="entry name" value="PH_domain"/>
</dbReference>
<dbReference type="EMBL" id="ADBJ01000028">
    <property type="protein sequence ID" value="EFA80681.1"/>
    <property type="molecule type" value="Genomic_DNA"/>
</dbReference>
<feature type="domain" description="DH" evidence="4">
    <location>
        <begin position="389"/>
        <end position="578"/>
    </location>
</feature>
<dbReference type="FunCoup" id="D3BCN9">
    <property type="interactions" value="639"/>
</dbReference>
<feature type="region of interest" description="Disordered" evidence="2">
    <location>
        <begin position="197"/>
        <end position="268"/>
    </location>
</feature>
<feature type="compositionally biased region" description="Low complexity" evidence="2">
    <location>
        <begin position="218"/>
        <end position="243"/>
    </location>
</feature>
<dbReference type="SMART" id="SM00233">
    <property type="entry name" value="PH"/>
    <property type="match status" value="1"/>
</dbReference>
<feature type="compositionally biased region" description="Polar residues" evidence="2">
    <location>
        <begin position="257"/>
        <end position="268"/>
    </location>
</feature>
<keyword evidence="6" id="KW-1185">Reference proteome</keyword>
<dbReference type="GeneID" id="31361748"/>
<dbReference type="AlphaFoldDB" id="D3BCN9"/>
<dbReference type="SUPFAM" id="SSF56112">
    <property type="entry name" value="Protein kinase-like (PK-like)"/>
    <property type="match status" value="1"/>
</dbReference>
<feature type="compositionally biased region" description="Low complexity" evidence="2">
    <location>
        <begin position="57"/>
        <end position="85"/>
    </location>
</feature>
<feature type="region of interest" description="Disordered" evidence="2">
    <location>
        <begin position="850"/>
        <end position="877"/>
    </location>
</feature>
<organism evidence="5 6">
    <name type="scientific">Heterostelium pallidum (strain ATCC 26659 / Pp 5 / PN500)</name>
    <name type="common">Cellular slime mold</name>
    <name type="synonym">Polysphondylium pallidum</name>
    <dbReference type="NCBI Taxonomy" id="670386"/>
    <lineage>
        <taxon>Eukaryota</taxon>
        <taxon>Amoebozoa</taxon>
        <taxon>Evosea</taxon>
        <taxon>Eumycetozoa</taxon>
        <taxon>Dictyostelia</taxon>
        <taxon>Acytosteliales</taxon>
        <taxon>Acytosteliaceae</taxon>
        <taxon>Heterostelium</taxon>
    </lineage>
</organism>
<feature type="compositionally biased region" description="Low complexity" evidence="2">
    <location>
        <begin position="106"/>
        <end position="115"/>
    </location>
</feature>
<dbReference type="RefSeq" id="XP_020432801.1">
    <property type="nucleotide sequence ID" value="XM_020577127.1"/>
</dbReference>
<dbReference type="SUPFAM" id="SSF50729">
    <property type="entry name" value="PH domain-like"/>
    <property type="match status" value="1"/>
</dbReference>
<dbReference type="SMART" id="SM00325">
    <property type="entry name" value="RhoGEF"/>
    <property type="match status" value="1"/>
</dbReference>
<dbReference type="InterPro" id="IPR000219">
    <property type="entry name" value="DH_dom"/>
</dbReference>
<feature type="compositionally biased region" description="Low complexity" evidence="2">
    <location>
        <begin position="289"/>
        <end position="345"/>
    </location>
</feature>
<dbReference type="PROSITE" id="PS50003">
    <property type="entry name" value="PH_DOMAIN"/>
    <property type="match status" value="1"/>
</dbReference>
<dbReference type="PROSITE" id="PS50010">
    <property type="entry name" value="DH_2"/>
    <property type="match status" value="1"/>
</dbReference>
<sequence>MEPKYYTVDSKKPKPHPRLQNLLSFFEASSSSSSLNGGGGDSAKRTPPALPPRLYHSATTSDFNSSSSGNIDHTNTNSNNNNNPSSDHHNNLELTSPPPTPPPPSSTIGSGSPSTHDLMSARTMITDPVAVQMLDKLNRELQQERSAHLQSRNRIRVLEEENRQIREQNSRLQSRLSKVWQHYNSFQKVMAETYNSNSNNNSNFDSQSDYSVSPPLHSSNGSNSFNNNNSSNNINNSNNSSSSGIYQVARPLGGFNQPHTRSKSNTVSGDYKHFTNSLLQNGSVNSNSSFLLNNSNGSVNNATNNGNNNNNNNNSNNGGNAINNGNSSTRSKSMSVSHMSLSGGSPPNSQLLNTSTGYLQELVDQNSTVGDDASQSHFTEDDYARMLDKRRGIAYQILKTEKEYASHLQLIVEEFLNPMRIESYQSSNPFVTTLHVKQLFGDVEVILGSSGLLIEDLEKVLNNTSNLGLGEVFLKICDYFKLYSPYVKNYYSSISILNKLKEESHKFQAFIHEKEQKLESTNFTDLGSLLVLPLSRIGQYTPMLFEMYMSTPKSHADFDLFKNAVSKMKSIVDYVKEKSREYESQNKVRIIQNLLIGKFNNLNEPHRRYVREGLLTEILARNSGNQLHCFLFNDMFLVSSPIVKKQQTHYVFKKDIRLAEAEVTIVSDQDEKPLFQISFTSQLSQSGSDSPSSNITANSVLNGIINGGPISGGGSSSGADNESRETLTFCADSVRDREEWVQALAHYISQEKKKQANRRPEESTIENRGGEIDFKNSDIQLCEQIGSGGSGCTVHRCTVDGFTCAVKVLKLKNTQSFLIDQFVSEINIMEQLNHQNIAKHHLEAQCAVPHDRSDLDGAGNRQGSRVFAQPEAAHHPS</sequence>
<feature type="coiled-coil region" evidence="1">
    <location>
        <begin position="134"/>
        <end position="175"/>
    </location>
</feature>
<dbReference type="Gene3D" id="1.20.900.10">
    <property type="entry name" value="Dbl homology (DH) domain"/>
    <property type="match status" value="1"/>
</dbReference>
<dbReference type="Pfam" id="PF00621">
    <property type="entry name" value="RhoGEF"/>
    <property type="match status" value="1"/>
</dbReference>
<dbReference type="InParanoid" id="D3BCN9"/>
<comment type="caution">
    <text evidence="5">The sequence shown here is derived from an EMBL/GenBank/DDBJ whole genome shotgun (WGS) entry which is preliminary data.</text>
</comment>
<dbReference type="Gene3D" id="2.30.29.30">
    <property type="entry name" value="Pleckstrin-homology domain (PH domain)/Phosphotyrosine-binding domain (PTB)"/>
    <property type="match status" value="1"/>
</dbReference>
<dbReference type="Gene3D" id="3.30.200.20">
    <property type="entry name" value="Phosphorylase Kinase, domain 1"/>
    <property type="match status" value="1"/>
</dbReference>
<evidence type="ECO:0000256" key="1">
    <source>
        <dbReference type="SAM" id="Coils"/>
    </source>
</evidence>
<dbReference type="InterPro" id="IPR011993">
    <property type="entry name" value="PH-like_dom_sf"/>
</dbReference>
<dbReference type="PANTHER" id="PTHR12673:SF251">
    <property type="entry name" value="DH DOMAIN-CONTAINING PROTEIN-RELATED"/>
    <property type="match status" value="1"/>
</dbReference>